<protein>
    <submittedName>
        <fullName evidence="1">Uncharacterized protein</fullName>
    </submittedName>
</protein>
<name>A0A936ZE86_9HYPH</name>
<sequence length="62" mass="6881">MQKLVMEVRRQLLLVEPEPITQERETLALASRGIGLPVPQEPAKGLVDLALNRRGMVSGFDL</sequence>
<dbReference type="EMBL" id="JAEQMY010000166">
    <property type="protein sequence ID" value="MBL0408221.1"/>
    <property type="molecule type" value="Genomic_DNA"/>
</dbReference>
<dbReference type="AlphaFoldDB" id="A0A936ZE86"/>
<organism evidence="1 2">
    <name type="scientific">Microvirga aerilata</name>
    <dbReference type="NCBI Taxonomy" id="670292"/>
    <lineage>
        <taxon>Bacteria</taxon>
        <taxon>Pseudomonadati</taxon>
        <taxon>Pseudomonadota</taxon>
        <taxon>Alphaproteobacteria</taxon>
        <taxon>Hyphomicrobiales</taxon>
        <taxon>Methylobacteriaceae</taxon>
        <taxon>Microvirga</taxon>
    </lineage>
</organism>
<keyword evidence="2" id="KW-1185">Reference proteome</keyword>
<reference evidence="1" key="1">
    <citation type="submission" date="2021-01" db="EMBL/GenBank/DDBJ databases">
        <title>Microvirga sp.</title>
        <authorList>
            <person name="Kim M.K."/>
        </authorList>
    </citation>
    <scope>NUCLEOTIDE SEQUENCE</scope>
    <source>
        <strain evidence="1">5420S-16</strain>
    </source>
</reference>
<dbReference type="Proteomes" id="UP000605848">
    <property type="component" value="Unassembled WGS sequence"/>
</dbReference>
<accession>A0A936ZE86</accession>
<proteinExistence type="predicted"/>
<evidence type="ECO:0000313" key="1">
    <source>
        <dbReference type="EMBL" id="MBL0408221.1"/>
    </source>
</evidence>
<evidence type="ECO:0000313" key="2">
    <source>
        <dbReference type="Proteomes" id="UP000605848"/>
    </source>
</evidence>
<gene>
    <name evidence="1" type="ORF">JKG68_30525</name>
</gene>
<comment type="caution">
    <text evidence="1">The sequence shown here is derived from an EMBL/GenBank/DDBJ whole genome shotgun (WGS) entry which is preliminary data.</text>
</comment>